<dbReference type="PANTHER" id="PTHR12526">
    <property type="entry name" value="GLYCOSYLTRANSFERASE"/>
    <property type="match status" value="1"/>
</dbReference>
<dbReference type="PATRIC" id="fig|1590.201.peg.986"/>
<organism evidence="2 3">
    <name type="scientific">Lactiplantibacillus plantarum</name>
    <name type="common">Lactobacillus plantarum</name>
    <dbReference type="NCBI Taxonomy" id="1590"/>
    <lineage>
        <taxon>Bacteria</taxon>
        <taxon>Bacillati</taxon>
        <taxon>Bacillota</taxon>
        <taxon>Bacilli</taxon>
        <taxon>Lactobacillales</taxon>
        <taxon>Lactobacillaceae</taxon>
        <taxon>Lactiplantibacillus</taxon>
    </lineage>
</organism>
<dbReference type="PANTHER" id="PTHR12526:SF630">
    <property type="entry name" value="GLYCOSYLTRANSFERASE"/>
    <property type="match status" value="1"/>
</dbReference>
<dbReference type="EMBL" id="LUXM01000024">
    <property type="protein sequence ID" value="KZU95930.1"/>
    <property type="molecule type" value="Genomic_DNA"/>
</dbReference>
<evidence type="ECO:0000313" key="3">
    <source>
        <dbReference type="Proteomes" id="UP000076882"/>
    </source>
</evidence>
<sequence length="511" mass="58641">MYFFCTQMIDAKASGIEHAMMKRLKVFQANQQHAMILTRDYNREYHRNLKINHLNAEQALNLFDYFQEAVQDTVPSIVDPDTLVVARDALEIKKTNYWLYCLGDRIRMKVTFFESNQSRIDTVSYFDQFGNEVQRDRYDVRGFLSLRESLDFDGNVANETMFTPTGKIVYQSYYRRTPAGQVINSLLRLVNYRGNDYYFDNLDELLRFFFDEINQNAGSQNVFISDRSYIVEPGLVNMVTPRKMVCYAHNVMTTVPDEPLTSPLFDEVKFELSSPKVDGMILQTDEQLADLKQVSHTKKSLVVIPSAVLDNTELAVANVPMKQRPAHRLITVARIHEQKHLEHTILAFELIKAQVPDATLTIHGYVNDDKLYQKLIKLIASKGLTAAVTFCQYTVDLSSAYQNATLYLSTSRYEGYGMAMVEALSYGVPIISYNIKYGPADIILDGHNGFLVKSGDYRELALKALDLLQNPPKLQTFSNRAKQSSQRYNFRNSWKAWQQGLTTIERETSHG</sequence>
<reference evidence="2 3" key="1">
    <citation type="submission" date="2016-03" db="EMBL/GenBank/DDBJ databases">
        <title>Comparative genomics of 54 Lactobacillus plantarum strains reveals genomic uncoupling from niche constraints.</title>
        <authorList>
            <person name="Martino M.E."/>
        </authorList>
    </citation>
    <scope>NUCLEOTIDE SEQUENCE [LARGE SCALE GENOMIC DNA]</scope>
    <source>
        <strain evidence="2 3">19.1</strain>
    </source>
</reference>
<dbReference type="AlphaFoldDB" id="A0A165RVT6"/>
<name>A0A165RVT6_LACPN</name>
<protein>
    <submittedName>
        <fullName evidence="2">Polyalpha-glucosyltransferase</fullName>
    </submittedName>
</protein>
<evidence type="ECO:0000259" key="1">
    <source>
        <dbReference type="Pfam" id="PF00534"/>
    </source>
</evidence>
<keyword evidence="2" id="KW-0808">Transferase</keyword>
<evidence type="ECO:0000313" key="2">
    <source>
        <dbReference type="EMBL" id="KZU95930.1"/>
    </source>
</evidence>
<dbReference type="Pfam" id="PF00534">
    <property type="entry name" value="Glycos_transf_1"/>
    <property type="match status" value="1"/>
</dbReference>
<feature type="domain" description="Glycosyl transferase family 1" evidence="1">
    <location>
        <begin position="329"/>
        <end position="483"/>
    </location>
</feature>
<dbReference type="GO" id="GO:0016757">
    <property type="term" value="F:glycosyltransferase activity"/>
    <property type="evidence" value="ECO:0007669"/>
    <property type="project" value="InterPro"/>
</dbReference>
<dbReference type="Gene3D" id="3.40.50.2000">
    <property type="entry name" value="Glycogen Phosphorylase B"/>
    <property type="match status" value="3"/>
</dbReference>
<gene>
    <name evidence="2" type="ORF">Lp19_1209</name>
</gene>
<dbReference type="SUPFAM" id="SSF53756">
    <property type="entry name" value="UDP-Glycosyltransferase/glycogen phosphorylase"/>
    <property type="match status" value="1"/>
</dbReference>
<comment type="caution">
    <text evidence="2">The sequence shown here is derived from an EMBL/GenBank/DDBJ whole genome shotgun (WGS) entry which is preliminary data.</text>
</comment>
<proteinExistence type="predicted"/>
<accession>A0A165RVT6</accession>
<dbReference type="Proteomes" id="UP000076882">
    <property type="component" value="Unassembled WGS sequence"/>
</dbReference>
<dbReference type="InterPro" id="IPR001296">
    <property type="entry name" value="Glyco_trans_1"/>
</dbReference>